<proteinExistence type="predicted"/>
<protein>
    <submittedName>
        <fullName evidence="3">Uncharacterized protein</fullName>
    </submittedName>
</protein>
<comment type="caution">
    <text evidence="3">The sequence shown here is derived from an EMBL/GenBank/DDBJ whole genome shotgun (WGS) entry which is preliminary data.</text>
</comment>
<organism evidence="3 4">
    <name type="scientific">Zestomonas carbonaria</name>
    <dbReference type="NCBI Taxonomy" id="2762745"/>
    <lineage>
        <taxon>Bacteria</taxon>
        <taxon>Pseudomonadati</taxon>
        <taxon>Pseudomonadota</taxon>
        <taxon>Gammaproteobacteria</taxon>
        <taxon>Pseudomonadales</taxon>
        <taxon>Pseudomonadaceae</taxon>
        <taxon>Zestomonas</taxon>
    </lineage>
</organism>
<feature type="compositionally biased region" description="Basic and acidic residues" evidence="2">
    <location>
        <begin position="13"/>
        <end position="25"/>
    </location>
</feature>
<keyword evidence="1" id="KW-0175">Coiled coil</keyword>
<dbReference type="Proteomes" id="UP000583387">
    <property type="component" value="Unassembled WGS sequence"/>
</dbReference>
<reference evidence="3 4" key="1">
    <citation type="submission" date="2020-08" db="EMBL/GenBank/DDBJ databases">
        <authorList>
            <person name="Criscuolo A."/>
        </authorList>
    </citation>
    <scope>NUCLEOTIDE SEQUENCE [LARGE SCALE GENOMIC DNA]</scope>
    <source>
        <strain evidence="3">CIP111764</strain>
    </source>
</reference>
<sequence>MSGVDTAGNPEALRAHKEASQRQTRQELELALARLRNGNPRRVKRGAAISATTVAREAGIDRSTLYRFHEPILTAIRKFNETMPKQQLEAKQGELGEARAKAREYREALEAARDEITAWARQNYLLTHRVRELEATIQQRDKLIADLQTRLTVTAKSVSLRSVGGPRDQTE</sequence>
<accession>A0A7U7EP73</accession>
<evidence type="ECO:0000256" key="2">
    <source>
        <dbReference type="SAM" id="MobiDB-lite"/>
    </source>
</evidence>
<evidence type="ECO:0000313" key="3">
    <source>
        <dbReference type="EMBL" id="CAD5108541.1"/>
    </source>
</evidence>
<dbReference type="AlphaFoldDB" id="A0A7U7EP73"/>
<dbReference type="RefSeq" id="WP_187671861.1">
    <property type="nucleotide sequence ID" value="NZ_CAJFCI010000056.1"/>
</dbReference>
<evidence type="ECO:0000313" key="4">
    <source>
        <dbReference type="Proteomes" id="UP000583387"/>
    </source>
</evidence>
<evidence type="ECO:0000256" key="1">
    <source>
        <dbReference type="SAM" id="Coils"/>
    </source>
</evidence>
<feature type="region of interest" description="Disordered" evidence="2">
    <location>
        <begin position="1"/>
        <end position="25"/>
    </location>
</feature>
<feature type="coiled-coil region" evidence="1">
    <location>
        <begin position="88"/>
        <end position="150"/>
    </location>
</feature>
<name>A0A7U7EP73_9GAMM</name>
<gene>
    <name evidence="3" type="ORF">PSEWESI4_02829</name>
</gene>
<dbReference type="EMBL" id="CAJFCI010000056">
    <property type="protein sequence ID" value="CAD5108541.1"/>
    <property type="molecule type" value="Genomic_DNA"/>
</dbReference>
<keyword evidence="4" id="KW-1185">Reference proteome</keyword>